<protein>
    <submittedName>
        <fullName evidence="2">Uncharacterized protein</fullName>
    </submittedName>
</protein>
<gene>
    <name evidence="2" type="ORF">JOD64_002959</name>
</gene>
<dbReference type="EMBL" id="JAFBBP010000001">
    <property type="protein sequence ID" value="MBM7491737.1"/>
    <property type="molecule type" value="Genomic_DNA"/>
</dbReference>
<reference evidence="2 3" key="1">
    <citation type="submission" date="2021-01" db="EMBL/GenBank/DDBJ databases">
        <title>Sequencing the genomes of 1000 actinobacteria strains.</title>
        <authorList>
            <person name="Klenk H.-P."/>
        </authorList>
    </citation>
    <scope>NUCLEOTIDE SEQUENCE [LARGE SCALE GENOMIC DNA]</scope>
    <source>
        <strain evidence="2 3">DSM 100204</strain>
    </source>
</reference>
<accession>A0ABS2LUV2</accession>
<sequence>MIYQHATSEADRAIARAVSDAVKAERGKASKPAAGASGRPKRKGKKRG</sequence>
<proteinExistence type="predicted"/>
<name>A0ABS2LUV2_9ACTN</name>
<comment type="caution">
    <text evidence="2">The sequence shown here is derived from an EMBL/GenBank/DDBJ whole genome shotgun (WGS) entry which is preliminary data.</text>
</comment>
<dbReference type="Proteomes" id="UP000764837">
    <property type="component" value="Unassembled WGS sequence"/>
</dbReference>
<organism evidence="2 3">
    <name type="scientific">Micromonospora luteifusca</name>
    <dbReference type="NCBI Taxonomy" id="709860"/>
    <lineage>
        <taxon>Bacteria</taxon>
        <taxon>Bacillati</taxon>
        <taxon>Actinomycetota</taxon>
        <taxon>Actinomycetes</taxon>
        <taxon>Micromonosporales</taxon>
        <taxon>Micromonosporaceae</taxon>
        <taxon>Micromonospora</taxon>
    </lineage>
</organism>
<keyword evidence="3" id="KW-1185">Reference proteome</keyword>
<feature type="region of interest" description="Disordered" evidence="1">
    <location>
        <begin position="22"/>
        <end position="48"/>
    </location>
</feature>
<evidence type="ECO:0000256" key="1">
    <source>
        <dbReference type="SAM" id="MobiDB-lite"/>
    </source>
</evidence>
<feature type="compositionally biased region" description="Basic residues" evidence="1">
    <location>
        <begin position="39"/>
        <end position="48"/>
    </location>
</feature>
<evidence type="ECO:0000313" key="2">
    <source>
        <dbReference type="EMBL" id="MBM7491737.1"/>
    </source>
</evidence>
<evidence type="ECO:0000313" key="3">
    <source>
        <dbReference type="Proteomes" id="UP000764837"/>
    </source>
</evidence>